<accession>A0A1G9FMU8</accession>
<evidence type="ECO:0000313" key="2">
    <source>
        <dbReference type="EMBL" id="SDK89714.1"/>
    </source>
</evidence>
<protein>
    <submittedName>
        <fullName evidence="2">Uncharacterized protein</fullName>
    </submittedName>
</protein>
<dbReference type="EMBL" id="FNFV01000005">
    <property type="protein sequence ID" value="SDK89714.1"/>
    <property type="molecule type" value="Genomic_DNA"/>
</dbReference>
<organism evidence="2 3">
    <name type="scientific">Meinhardsimonia xiamenensis</name>
    <dbReference type="NCBI Taxonomy" id="990712"/>
    <lineage>
        <taxon>Bacteria</taxon>
        <taxon>Pseudomonadati</taxon>
        <taxon>Pseudomonadota</taxon>
        <taxon>Alphaproteobacteria</taxon>
        <taxon>Rhodobacterales</taxon>
        <taxon>Paracoccaceae</taxon>
        <taxon>Meinhardsimonia</taxon>
    </lineage>
</organism>
<gene>
    <name evidence="2" type="ORF">SAMN05216257_105271</name>
</gene>
<dbReference type="Proteomes" id="UP000199328">
    <property type="component" value="Unassembled WGS sequence"/>
</dbReference>
<dbReference type="STRING" id="990712.SAMN05216257_105271"/>
<evidence type="ECO:0000313" key="3">
    <source>
        <dbReference type="Proteomes" id="UP000199328"/>
    </source>
</evidence>
<dbReference type="OrthoDB" id="10005174at2"/>
<keyword evidence="3" id="KW-1185">Reference proteome</keyword>
<feature type="signal peptide" evidence="1">
    <location>
        <begin position="1"/>
        <end position="20"/>
    </location>
</feature>
<reference evidence="3" key="1">
    <citation type="submission" date="2016-10" db="EMBL/GenBank/DDBJ databases">
        <authorList>
            <person name="Varghese N."/>
            <person name="Submissions S."/>
        </authorList>
    </citation>
    <scope>NUCLEOTIDE SEQUENCE [LARGE SCALE GENOMIC DNA]</scope>
    <source>
        <strain evidence="3">CGMCC 1.10789</strain>
    </source>
</reference>
<sequence>MTRYFISAAAALVLATGAAAEERDGFELPSVTADPGVLHRCLQSGKAVSVCLDAMTLDCMAENDIGNDNLEERLCVIEELNAWRRLLARAERAVADLAVANTAAPHPDLPASGALAEDARRLWAGWSLAQCALERRAAQGEARRAIVEDRCLRDLTAAQFERMSRIGERLAAR</sequence>
<feature type="chain" id="PRO_5011529466" evidence="1">
    <location>
        <begin position="21"/>
        <end position="173"/>
    </location>
</feature>
<keyword evidence="1" id="KW-0732">Signal</keyword>
<dbReference type="AlphaFoldDB" id="A0A1G9FMU8"/>
<dbReference type="RefSeq" id="WP_092500845.1">
    <property type="nucleotide sequence ID" value="NZ_FNFV01000005.1"/>
</dbReference>
<evidence type="ECO:0000256" key="1">
    <source>
        <dbReference type="SAM" id="SignalP"/>
    </source>
</evidence>
<name>A0A1G9FMU8_9RHOB</name>
<proteinExistence type="predicted"/>